<comment type="caution">
    <text evidence="1">The sequence shown here is derived from an EMBL/GenBank/DDBJ whole genome shotgun (WGS) entry which is preliminary data.</text>
</comment>
<dbReference type="Proteomes" id="UP000887458">
    <property type="component" value="Unassembled WGS sequence"/>
</dbReference>
<gene>
    <name evidence="1" type="ORF">DERP_013016</name>
</gene>
<proteinExistence type="predicted"/>
<evidence type="ECO:0000313" key="1">
    <source>
        <dbReference type="EMBL" id="KAH9424595.1"/>
    </source>
</evidence>
<organism evidence="1 2">
    <name type="scientific">Dermatophagoides pteronyssinus</name>
    <name type="common">European house dust mite</name>
    <dbReference type="NCBI Taxonomy" id="6956"/>
    <lineage>
        <taxon>Eukaryota</taxon>
        <taxon>Metazoa</taxon>
        <taxon>Ecdysozoa</taxon>
        <taxon>Arthropoda</taxon>
        <taxon>Chelicerata</taxon>
        <taxon>Arachnida</taxon>
        <taxon>Acari</taxon>
        <taxon>Acariformes</taxon>
        <taxon>Sarcoptiformes</taxon>
        <taxon>Astigmata</taxon>
        <taxon>Psoroptidia</taxon>
        <taxon>Analgoidea</taxon>
        <taxon>Pyroglyphidae</taxon>
        <taxon>Dermatophagoidinae</taxon>
        <taxon>Dermatophagoides</taxon>
    </lineage>
</organism>
<name>A0ABQ8JPQ5_DERPT</name>
<reference evidence="1 2" key="1">
    <citation type="journal article" date="2018" name="J. Allergy Clin. Immunol.">
        <title>High-quality assembly of Dermatophagoides pteronyssinus genome and transcriptome reveals a wide range of novel allergens.</title>
        <authorList>
            <person name="Liu X.Y."/>
            <person name="Yang K.Y."/>
            <person name="Wang M.Q."/>
            <person name="Kwok J.S."/>
            <person name="Zeng X."/>
            <person name="Yang Z."/>
            <person name="Xiao X.J."/>
            <person name="Lau C.P."/>
            <person name="Li Y."/>
            <person name="Huang Z.M."/>
            <person name="Ba J.G."/>
            <person name="Yim A.K."/>
            <person name="Ouyang C.Y."/>
            <person name="Ngai S.M."/>
            <person name="Chan T.F."/>
            <person name="Leung E.L."/>
            <person name="Liu L."/>
            <person name="Liu Z.G."/>
            <person name="Tsui S.K."/>
        </authorList>
    </citation>
    <scope>NUCLEOTIDE SEQUENCE [LARGE SCALE GENOMIC DNA]</scope>
    <source>
        <strain evidence="1">Derp</strain>
    </source>
</reference>
<keyword evidence="2" id="KW-1185">Reference proteome</keyword>
<sequence>MAQPSKQKLKKLLAWLEIQTIDFYFIPAYNEYIEMLNAFIQKKGTANIDRKKFKAILEKAENFLMSSELSSSKAKRTLESNINLAKQIISNMTKDDQPEVIVSGSDSINESSNLSQIQEESNNDRVHIDFLTEIKNKLSDANYEKLESYTSGMVSCRVRFNLTEQAIRDLLSLYTMFIDLDPDLMPYISQMSDSSYIREKFNVINPHRDDQDYFSP</sequence>
<protein>
    <submittedName>
        <fullName evidence="1">Uncharacterized protein</fullName>
    </submittedName>
</protein>
<reference evidence="1 2" key="2">
    <citation type="journal article" date="2022" name="Mol. Biol. Evol.">
        <title>Comparative Genomics Reveals Insights into the Divergent Evolution of Astigmatic Mites and Household Pest Adaptations.</title>
        <authorList>
            <person name="Xiong Q."/>
            <person name="Wan A.T."/>
            <person name="Liu X."/>
            <person name="Fung C.S."/>
            <person name="Xiao X."/>
            <person name="Malainual N."/>
            <person name="Hou J."/>
            <person name="Wang L."/>
            <person name="Wang M."/>
            <person name="Yang K.Y."/>
            <person name="Cui Y."/>
            <person name="Leung E.L."/>
            <person name="Nong W."/>
            <person name="Shin S.K."/>
            <person name="Au S.W."/>
            <person name="Jeong K.Y."/>
            <person name="Chew F.T."/>
            <person name="Hui J.H."/>
            <person name="Leung T.F."/>
            <person name="Tungtrongchitr A."/>
            <person name="Zhong N."/>
            <person name="Liu Z."/>
            <person name="Tsui S.K."/>
        </authorList>
    </citation>
    <scope>NUCLEOTIDE SEQUENCE [LARGE SCALE GENOMIC DNA]</scope>
    <source>
        <strain evidence="1">Derp</strain>
    </source>
</reference>
<dbReference type="EMBL" id="NJHN03000028">
    <property type="protein sequence ID" value="KAH9424595.1"/>
    <property type="molecule type" value="Genomic_DNA"/>
</dbReference>
<accession>A0ABQ8JPQ5</accession>
<evidence type="ECO:0000313" key="2">
    <source>
        <dbReference type="Proteomes" id="UP000887458"/>
    </source>
</evidence>